<comment type="caution">
    <text evidence="1">The sequence shown here is derived from an EMBL/GenBank/DDBJ whole genome shotgun (WGS) entry which is preliminary data.</text>
</comment>
<organism evidence="1 2">
    <name type="scientific">Rhizophagus irregularis</name>
    <dbReference type="NCBI Taxonomy" id="588596"/>
    <lineage>
        <taxon>Eukaryota</taxon>
        <taxon>Fungi</taxon>
        <taxon>Fungi incertae sedis</taxon>
        <taxon>Mucoromycota</taxon>
        <taxon>Glomeromycotina</taxon>
        <taxon>Glomeromycetes</taxon>
        <taxon>Glomerales</taxon>
        <taxon>Glomeraceae</taxon>
        <taxon>Rhizophagus</taxon>
    </lineage>
</organism>
<dbReference type="Proteomes" id="UP000234323">
    <property type="component" value="Unassembled WGS sequence"/>
</dbReference>
<reference evidence="1 2" key="1">
    <citation type="submission" date="2015-10" db="EMBL/GenBank/DDBJ databases">
        <title>Genome analyses suggest a sexual origin of heterokaryosis in a supposedly ancient asexual fungus.</title>
        <authorList>
            <person name="Ropars J."/>
            <person name="Sedzielewska K."/>
            <person name="Noel J."/>
            <person name="Charron P."/>
            <person name="Farinelli L."/>
            <person name="Marton T."/>
            <person name="Kruger M."/>
            <person name="Pelin A."/>
            <person name="Brachmann A."/>
            <person name="Corradi N."/>
        </authorList>
    </citation>
    <scope>NUCLEOTIDE SEQUENCE [LARGE SCALE GENOMIC DNA]</scope>
    <source>
        <strain evidence="1 2">A4</strain>
    </source>
</reference>
<evidence type="ECO:0000313" key="2">
    <source>
        <dbReference type="Proteomes" id="UP000234323"/>
    </source>
</evidence>
<dbReference type="EMBL" id="LLXI01001663">
    <property type="protein sequence ID" value="PKY54696.1"/>
    <property type="molecule type" value="Genomic_DNA"/>
</dbReference>
<proteinExistence type="predicted"/>
<gene>
    <name evidence="1" type="ORF">RhiirA4_548349</name>
</gene>
<name>A0A2I1H745_9GLOM</name>
<dbReference type="VEuPathDB" id="FungiDB:RhiirFUN_002074"/>
<dbReference type="AlphaFoldDB" id="A0A2I1H745"/>
<accession>A0A2I1H745</accession>
<dbReference type="VEuPathDB" id="FungiDB:FUN_002019"/>
<protein>
    <submittedName>
        <fullName evidence="1">Uncharacterized protein</fullName>
    </submittedName>
</protein>
<keyword evidence="2" id="KW-1185">Reference proteome</keyword>
<sequence length="117" mass="13294">MKPDMSHGNYQKAVIMSAKPQASDFKPITKPDPELIIKSVLDRGTHYAMENMGIMDYMTKYCKACSDVTDIYQPVIAAVGSRPPLDDSLWKILKILDLQLKLTIELGIRRRQTCKLH</sequence>
<evidence type="ECO:0000313" key="1">
    <source>
        <dbReference type="EMBL" id="PKY54696.1"/>
    </source>
</evidence>